<dbReference type="CDD" id="cd06354">
    <property type="entry name" value="PBP1_PrnA-like"/>
    <property type="match status" value="1"/>
</dbReference>
<sequence length="377" mass="39845">MKKFASVAALTTAAALVLTACGDAPETENTTSPTNDPSATQTTDDAPAVDFLGCMVSDFGGFDDNSFNETSYSGLERAKSELSIQIASAESTDAGQYTTNVDSMVQQGCDLVFNVGFNLADATLTAAQNNTESHFALIDSALSDPETFEPITLDNVKPLLYNTHEAAFLAGYVAAGTTKTGTVATFGGQPYPSVTIFMDGFVDGVAKYNEDKGTDVKVLGWDKEAQSGSMTETFDEIPKGKELTEQFISQGADIIMPVAGPVGEGAMAAAIEHEGVYVIGVDTDAFDKYTQYQDILLTSVLKAMDLSVFDTVRSAKDGMWDPTPYVGTLENGGVGIASYHNLEDAVSAEVREEVENLRAEIIAGNLKVESPSASPVN</sequence>
<feature type="domain" description="ABC transporter substrate-binding protein PnrA-like" evidence="9">
    <location>
        <begin position="55"/>
        <end position="369"/>
    </location>
</feature>
<evidence type="ECO:0000256" key="1">
    <source>
        <dbReference type="ARBA" id="ARBA00004193"/>
    </source>
</evidence>
<dbReference type="PROSITE" id="PS51257">
    <property type="entry name" value="PROKAR_LIPOPROTEIN"/>
    <property type="match status" value="1"/>
</dbReference>
<evidence type="ECO:0000313" key="11">
    <source>
        <dbReference type="Proteomes" id="UP001597391"/>
    </source>
</evidence>
<feature type="chain" id="PRO_5046205110" evidence="8">
    <location>
        <begin position="21"/>
        <end position="377"/>
    </location>
</feature>
<keyword evidence="5" id="KW-0472">Membrane</keyword>
<dbReference type="InterPro" id="IPR003760">
    <property type="entry name" value="PnrA-like"/>
</dbReference>
<dbReference type="Proteomes" id="UP001597391">
    <property type="component" value="Unassembled WGS sequence"/>
</dbReference>
<gene>
    <name evidence="10" type="ORF">ACFSYH_10150</name>
</gene>
<comment type="subcellular location">
    <subcellularLocation>
        <location evidence="1">Cell membrane</location>
        <topology evidence="1">Lipid-anchor</topology>
    </subcellularLocation>
</comment>
<organism evidence="10 11">
    <name type="scientific">Populibacterium corticicola</name>
    <dbReference type="NCBI Taxonomy" id="1812826"/>
    <lineage>
        <taxon>Bacteria</taxon>
        <taxon>Bacillati</taxon>
        <taxon>Actinomycetota</taxon>
        <taxon>Actinomycetes</taxon>
        <taxon>Micrococcales</taxon>
        <taxon>Jonesiaceae</taxon>
        <taxon>Populibacterium</taxon>
    </lineage>
</organism>
<evidence type="ECO:0000313" key="10">
    <source>
        <dbReference type="EMBL" id="MFD2840930.1"/>
    </source>
</evidence>
<protein>
    <submittedName>
        <fullName evidence="10">BMP family protein</fullName>
    </submittedName>
</protein>
<comment type="similarity">
    <text evidence="2">Belongs to the BMP lipoprotein family.</text>
</comment>
<keyword evidence="3" id="KW-1003">Cell membrane</keyword>
<keyword evidence="4 8" id="KW-0732">Signal</keyword>
<evidence type="ECO:0000256" key="3">
    <source>
        <dbReference type="ARBA" id="ARBA00022475"/>
    </source>
</evidence>
<evidence type="ECO:0000256" key="8">
    <source>
        <dbReference type="SAM" id="SignalP"/>
    </source>
</evidence>
<dbReference type="InterPro" id="IPR050957">
    <property type="entry name" value="BMP_lipoprotein"/>
</dbReference>
<keyword evidence="11" id="KW-1185">Reference proteome</keyword>
<accession>A0ABW5XG36</accession>
<feature type="compositionally biased region" description="Polar residues" evidence="7">
    <location>
        <begin position="27"/>
        <end position="44"/>
    </location>
</feature>
<evidence type="ECO:0000256" key="5">
    <source>
        <dbReference type="ARBA" id="ARBA00023136"/>
    </source>
</evidence>
<keyword evidence="6" id="KW-0449">Lipoprotein</keyword>
<dbReference type="SUPFAM" id="SSF53822">
    <property type="entry name" value="Periplasmic binding protein-like I"/>
    <property type="match status" value="1"/>
</dbReference>
<evidence type="ECO:0000256" key="2">
    <source>
        <dbReference type="ARBA" id="ARBA00008610"/>
    </source>
</evidence>
<dbReference type="RefSeq" id="WP_377466858.1">
    <property type="nucleotide sequence ID" value="NZ_JBHUOP010000004.1"/>
</dbReference>
<evidence type="ECO:0000259" key="9">
    <source>
        <dbReference type="Pfam" id="PF02608"/>
    </source>
</evidence>
<dbReference type="PANTHER" id="PTHR34296:SF2">
    <property type="entry name" value="ABC TRANSPORTER GUANOSINE-BINDING PROTEIN NUPN"/>
    <property type="match status" value="1"/>
</dbReference>
<proteinExistence type="inferred from homology"/>
<dbReference type="InterPro" id="IPR028082">
    <property type="entry name" value="Peripla_BP_I"/>
</dbReference>
<evidence type="ECO:0000256" key="6">
    <source>
        <dbReference type="ARBA" id="ARBA00023288"/>
    </source>
</evidence>
<feature type="region of interest" description="Disordered" evidence="7">
    <location>
        <begin position="24"/>
        <end position="44"/>
    </location>
</feature>
<dbReference type="EMBL" id="JBHUOP010000004">
    <property type="protein sequence ID" value="MFD2840930.1"/>
    <property type="molecule type" value="Genomic_DNA"/>
</dbReference>
<comment type="caution">
    <text evidence="10">The sequence shown here is derived from an EMBL/GenBank/DDBJ whole genome shotgun (WGS) entry which is preliminary data.</text>
</comment>
<dbReference type="Gene3D" id="3.40.50.2300">
    <property type="match status" value="2"/>
</dbReference>
<evidence type="ECO:0000256" key="4">
    <source>
        <dbReference type="ARBA" id="ARBA00022729"/>
    </source>
</evidence>
<evidence type="ECO:0000256" key="7">
    <source>
        <dbReference type="SAM" id="MobiDB-lite"/>
    </source>
</evidence>
<dbReference type="Pfam" id="PF02608">
    <property type="entry name" value="Bmp"/>
    <property type="match status" value="1"/>
</dbReference>
<dbReference type="PANTHER" id="PTHR34296">
    <property type="entry name" value="TRANSCRIPTIONAL ACTIVATOR PROTEIN MED"/>
    <property type="match status" value="1"/>
</dbReference>
<name>A0ABW5XG36_9MICO</name>
<feature type="signal peptide" evidence="8">
    <location>
        <begin position="1"/>
        <end position="20"/>
    </location>
</feature>
<reference evidence="11" key="1">
    <citation type="journal article" date="2019" name="Int. J. Syst. Evol. Microbiol.">
        <title>The Global Catalogue of Microorganisms (GCM) 10K type strain sequencing project: providing services to taxonomists for standard genome sequencing and annotation.</title>
        <authorList>
            <consortium name="The Broad Institute Genomics Platform"/>
            <consortium name="The Broad Institute Genome Sequencing Center for Infectious Disease"/>
            <person name="Wu L."/>
            <person name="Ma J."/>
        </authorList>
    </citation>
    <scope>NUCLEOTIDE SEQUENCE [LARGE SCALE GENOMIC DNA]</scope>
    <source>
        <strain evidence="11">KCTC 33576</strain>
    </source>
</reference>